<feature type="domain" description="Peptidase S8/S53" evidence="2">
    <location>
        <begin position="1"/>
        <end position="40"/>
    </location>
</feature>
<dbReference type="GeneID" id="25916596"/>
<feature type="non-terminal residue" evidence="3">
    <location>
        <position position="59"/>
    </location>
</feature>
<dbReference type="Gene3D" id="3.40.50.200">
    <property type="entry name" value="Peptidase S8/S53 domain"/>
    <property type="match status" value="1"/>
</dbReference>
<dbReference type="SUPFAM" id="SSF52743">
    <property type="entry name" value="Subtilisin-like"/>
    <property type="match status" value="1"/>
</dbReference>
<evidence type="ECO:0000256" key="1">
    <source>
        <dbReference type="PROSITE-ProRule" id="PRU01240"/>
    </source>
</evidence>
<comment type="similarity">
    <text evidence="1">Belongs to the peptidase S8 family.</text>
</comment>
<gene>
    <name evidence="3" type="ORF">SARC_16092</name>
</gene>
<evidence type="ECO:0000313" key="3">
    <source>
        <dbReference type="EMBL" id="KNC71371.1"/>
    </source>
</evidence>
<proteinExistence type="inferred from homology"/>
<dbReference type="Proteomes" id="UP000054560">
    <property type="component" value="Unassembled WGS sequence"/>
</dbReference>
<dbReference type="PROSITE" id="PS51892">
    <property type="entry name" value="SUBTILASE"/>
    <property type="match status" value="1"/>
</dbReference>
<protein>
    <recommendedName>
        <fullName evidence="2">Peptidase S8/S53 domain-containing protein</fullName>
    </recommendedName>
</protein>
<comment type="caution">
    <text evidence="1">Lacks conserved residue(s) required for the propagation of feature annotation.</text>
</comment>
<dbReference type="InterPro" id="IPR036852">
    <property type="entry name" value="Peptidase_S8/S53_dom_sf"/>
</dbReference>
<evidence type="ECO:0000259" key="2">
    <source>
        <dbReference type="Pfam" id="PF00082"/>
    </source>
</evidence>
<sequence>TSIATPFVTGTAALYLSQFPGATSARVRAAILDNAITGVPKAGNKLVHAVWGTPPGYRV</sequence>
<accession>A0A0L0F428</accession>
<dbReference type="GO" id="GO:0004252">
    <property type="term" value="F:serine-type endopeptidase activity"/>
    <property type="evidence" value="ECO:0007669"/>
    <property type="project" value="InterPro"/>
</dbReference>
<dbReference type="InterPro" id="IPR000209">
    <property type="entry name" value="Peptidase_S8/S53_dom"/>
</dbReference>
<reference evidence="3 4" key="1">
    <citation type="submission" date="2011-02" db="EMBL/GenBank/DDBJ databases">
        <title>The Genome Sequence of Sphaeroforma arctica JP610.</title>
        <authorList>
            <consortium name="The Broad Institute Genome Sequencing Platform"/>
            <person name="Russ C."/>
            <person name="Cuomo C."/>
            <person name="Young S.K."/>
            <person name="Zeng Q."/>
            <person name="Gargeya S."/>
            <person name="Alvarado L."/>
            <person name="Berlin A."/>
            <person name="Chapman S.B."/>
            <person name="Chen Z."/>
            <person name="Freedman E."/>
            <person name="Gellesch M."/>
            <person name="Goldberg J."/>
            <person name="Griggs A."/>
            <person name="Gujja S."/>
            <person name="Heilman E."/>
            <person name="Heiman D."/>
            <person name="Howarth C."/>
            <person name="Mehta T."/>
            <person name="Neiman D."/>
            <person name="Pearson M."/>
            <person name="Roberts A."/>
            <person name="Saif S."/>
            <person name="Shea T."/>
            <person name="Shenoy N."/>
            <person name="Sisk P."/>
            <person name="Stolte C."/>
            <person name="Sykes S."/>
            <person name="White J."/>
            <person name="Yandava C."/>
            <person name="Burger G."/>
            <person name="Gray M.W."/>
            <person name="Holland P.W.H."/>
            <person name="King N."/>
            <person name="Lang F.B.F."/>
            <person name="Roger A.J."/>
            <person name="Ruiz-Trillo I."/>
            <person name="Haas B."/>
            <person name="Nusbaum C."/>
            <person name="Birren B."/>
        </authorList>
    </citation>
    <scope>NUCLEOTIDE SEQUENCE [LARGE SCALE GENOMIC DNA]</scope>
    <source>
        <strain evidence="3 4">JP610</strain>
    </source>
</reference>
<feature type="non-terminal residue" evidence="3">
    <location>
        <position position="1"/>
    </location>
</feature>
<name>A0A0L0F428_9EUKA</name>
<evidence type="ECO:0000313" key="4">
    <source>
        <dbReference type="Proteomes" id="UP000054560"/>
    </source>
</evidence>
<dbReference type="GO" id="GO:0006508">
    <property type="term" value="P:proteolysis"/>
    <property type="evidence" value="ECO:0007669"/>
    <property type="project" value="InterPro"/>
</dbReference>
<organism evidence="3 4">
    <name type="scientific">Sphaeroforma arctica JP610</name>
    <dbReference type="NCBI Taxonomy" id="667725"/>
    <lineage>
        <taxon>Eukaryota</taxon>
        <taxon>Ichthyosporea</taxon>
        <taxon>Ichthyophonida</taxon>
        <taxon>Sphaeroforma</taxon>
    </lineage>
</organism>
<dbReference type="Pfam" id="PF00082">
    <property type="entry name" value="Peptidase_S8"/>
    <property type="match status" value="1"/>
</dbReference>
<dbReference type="RefSeq" id="XP_014145273.1">
    <property type="nucleotide sequence ID" value="XM_014289798.1"/>
</dbReference>
<keyword evidence="4" id="KW-1185">Reference proteome</keyword>
<dbReference type="EMBL" id="KQ248927">
    <property type="protein sequence ID" value="KNC71371.1"/>
    <property type="molecule type" value="Genomic_DNA"/>
</dbReference>
<dbReference type="AlphaFoldDB" id="A0A0L0F428"/>